<dbReference type="PANTHER" id="PTHR19446">
    <property type="entry name" value="REVERSE TRANSCRIPTASES"/>
    <property type="match status" value="1"/>
</dbReference>
<name>A0AAV0WLR8_9HEMI</name>
<accession>A0AAV0WLR8</accession>
<feature type="compositionally biased region" description="Basic residues" evidence="1">
    <location>
        <begin position="293"/>
        <end position="302"/>
    </location>
</feature>
<dbReference type="CDD" id="cd09077">
    <property type="entry name" value="R1-I-EN"/>
    <property type="match status" value="1"/>
</dbReference>
<evidence type="ECO:0000256" key="1">
    <source>
        <dbReference type="SAM" id="MobiDB-lite"/>
    </source>
</evidence>
<comment type="caution">
    <text evidence="3">The sequence shown here is derived from an EMBL/GenBank/DDBJ whole genome shotgun (WGS) entry which is preliminary data.</text>
</comment>
<dbReference type="EMBL" id="CARXXK010000002">
    <property type="protein sequence ID" value="CAI6356785.1"/>
    <property type="molecule type" value="Genomic_DNA"/>
</dbReference>
<dbReference type="InterPro" id="IPR005135">
    <property type="entry name" value="Endo/exonuclease/phosphatase"/>
</dbReference>
<proteinExistence type="predicted"/>
<dbReference type="AlphaFoldDB" id="A0AAV0WLR8"/>
<dbReference type="SUPFAM" id="SSF56219">
    <property type="entry name" value="DNase I-like"/>
    <property type="match status" value="1"/>
</dbReference>
<reference evidence="3 4" key="1">
    <citation type="submission" date="2023-01" db="EMBL/GenBank/DDBJ databases">
        <authorList>
            <person name="Whitehead M."/>
        </authorList>
    </citation>
    <scope>NUCLEOTIDE SEQUENCE [LARGE SCALE GENOMIC DNA]</scope>
</reference>
<keyword evidence="4" id="KW-1185">Reference proteome</keyword>
<organism evidence="3 4">
    <name type="scientific">Macrosiphum euphorbiae</name>
    <name type="common">potato aphid</name>
    <dbReference type="NCBI Taxonomy" id="13131"/>
    <lineage>
        <taxon>Eukaryota</taxon>
        <taxon>Metazoa</taxon>
        <taxon>Ecdysozoa</taxon>
        <taxon>Arthropoda</taxon>
        <taxon>Hexapoda</taxon>
        <taxon>Insecta</taxon>
        <taxon>Pterygota</taxon>
        <taxon>Neoptera</taxon>
        <taxon>Paraneoptera</taxon>
        <taxon>Hemiptera</taxon>
        <taxon>Sternorrhyncha</taxon>
        <taxon>Aphidomorpha</taxon>
        <taxon>Aphidoidea</taxon>
        <taxon>Aphididae</taxon>
        <taxon>Macrosiphini</taxon>
        <taxon>Macrosiphum</taxon>
    </lineage>
</organism>
<evidence type="ECO:0000313" key="4">
    <source>
        <dbReference type="Proteomes" id="UP001160148"/>
    </source>
</evidence>
<evidence type="ECO:0000313" key="3">
    <source>
        <dbReference type="EMBL" id="CAI6356785.1"/>
    </source>
</evidence>
<evidence type="ECO:0000259" key="2">
    <source>
        <dbReference type="Pfam" id="PF14529"/>
    </source>
</evidence>
<dbReference type="Pfam" id="PF14529">
    <property type="entry name" value="Exo_endo_phos_2"/>
    <property type="match status" value="1"/>
</dbReference>
<dbReference type="GO" id="GO:0003824">
    <property type="term" value="F:catalytic activity"/>
    <property type="evidence" value="ECO:0007669"/>
    <property type="project" value="InterPro"/>
</dbReference>
<feature type="region of interest" description="Disordered" evidence="1">
    <location>
        <begin position="293"/>
        <end position="314"/>
    </location>
</feature>
<gene>
    <name evidence="3" type="ORF">MEUPH1_LOCUS12482</name>
</gene>
<feature type="domain" description="Endonuclease/exonuclease/phosphatase" evidence="2">
    <location>
        <begin position="83"/>
        <end position="200"/>
    </location>
</feature>
<dbReference type="InterPro" id="IPR036691">
    <property type="entry name" value="Endo/exonu/phosph_ase_sf"/>
</dbReference>
<protein>
    <recommendedName>
        <fullName evidence="2">Endonuclease/exonuclease/phosphatase domain-containing protein</fullName>
    </recommendedName>
</protein>
<sequence length="546" mass="60747">MICVLQINVGVCRASQELALATANAKEADVLIICEQHRDRGEDNGWFPDANGRAAIAVLSSISVDAIGQPSPGFRWLEIKGYRLYSCYISPNVTFLEFEAFLVGLEASVRTATGPVVVSGDFNSRSPEWGSPREDRRGRALADLIAALGLAVRNEGGQPTFVRGASESHLDLTLATQAAIGNITDWAVMEEETLSLHRYIWFNIATTRGQQREQAKKGWAYSKFDHQKLKDKMHSGAPIPHIDAPSMCKQAVKWLTEACDACMPRVSGKSKRRPAFWWNDDIAEQRKACVKARRSYTRKRKKAGEAGSAREKETYKQQRKALSVKITAAKDRNWSELCGQVDGDPWGTPYRIVMKRLARRKPIPGLEIPGRLDSIVDTLFPRRPATGRTISTVSEEELQLALFTETEVKAAARGLPNGKAPGPDGVPNEVLKTAVGAHPWYFKEVFNGCLRSACFPPEWKTARLVLLHKPGRPLDSPSAYRPLCMLDTMGKLFEKLLTQRLRDHLRRTGNQPENQYGFKEGKSTLDAMAKLQTAIRNANGRTSAYN</sequence>
<dbReference type="Proteomes" id="UP001160148">
    <property type="component" value="Unassembled WGS sequence"/>
</dbReference>
<dbReference type="Gene3D" id="3.60.10.10">
    <property type="entry name" value="Endonuclease/exonuclease/phosphatase"/>
    <property type="match status" value="1"/>
</dbReference>